<evidence type="ECO:0000259" key="5">
    <source>
        <dbReference type="Pfam" id="PF09423"/>
    </source>
</evidence>
<dbReference type="InterPro" id="IPR018946">
    <property type="entry name" value="PhoD-like_MPP"/>
</dbReference>
<dbReference type="CDD" id="cd15862">
    <property type="entry name" value="SNARE_Vti1"/>
    <property type="match status" value="1"/>
</dbReference>
<keyword evidence="2" id="KW-0175">Coiled coil</keyword>
<dbReference type="SUPFAM" id="SSF56300">
    <property type="entry name" value="Metallo-dependent phosphatases"/>
    <property type="match status" value="1"/>
</dbReference>
<dbReference type="GO" id="GO:0016020">
    <property type="term" value="C:membrane"/>
    <property type="evidence" value="ECO:0007669"/>
    <property type="project" value="InterPro"/>
</dbReference>
<keyword evidence="3" id="KW-1133">Transmembrane helix</keyword>
<dbReference type="Pfam" id="PF16655">
    <property type="entry name" value="PhoD_N"/>
    <property type="match status" value="1"/>
</dbReference>
<evidence type="ECO:0000256" key="1">
    <source>
        <dbReference type="ARBA" id="ARBA00006108"/>
    </source>
</evidence>
<dbReference type="GO" id="GO:0006886">
    <property type="term" value="P:intracellular protein transport"/>
    <property type="evidence" value="ECO:0007669"/>
    <property type="project" value="InterPro"/>
</dbReference>
<protein>
    <recommendedName>
        <fullName evidence="9">PhoD-like phosphatase metallophosphatase domain-containing protein</fullName>
    </recommendedName>
</protein>
<dbReference type="Pfam" id="PF05008">
    <property type="entry name" value="V-SNARE"/>
    <property type="match status" value="1"/>
</dbReference>
<evidence type="ECO:0000256" key="2">
    <source>
        <dbReference type="SAM" id="Coils"/>
    </source>
</evidence>
<sequence>CIISTYLSSDSGTLIAVSSVDRCTVVMAETSSPLFAQYEREYATKSTEASRKIQSLGPLRGDQRQKRVKEAEADLLEAEHILQRLDIEARSLPPVTSRALLQKLKDYKADIAKLRSDAKTAGTSSVESRAELGLGNEYFQTSAGQRDRLLTATDRLGKTSDRIQAGRQQLLETEAVGPAVLQQLAGQRAAIQRSRDSAASELGISVLGDLQRQRETILHSRDALAGVDEGISRSRAILSSMSRRIMQNKIIMWGIVALLLGAIGLIAPVMSCFSASTVQGPTVGFIHGVASFDPLPSAVIIWTRLTLPAGNSGPADVDWVVSRDPEFKSIQSSGTYATGPHRDYTVAIDVTSLEPVTKYYYRFSHGKLSSPTGITKTTTHGPLESMIFGAVSCANWGFGYFHVYNRLAKVDNLDFVVQGGDYIYEYEPGFYPDPPFVGRGGLKPEHRLKTLDDYRERYACYRTDPDLQELHRKVPMIAVWDDHEIADSTWQHGSEDFKGSKEEWGVQKLQALKAYGEWIPVRGFDHDNITLDFAHRSFHFGNLASLVTIENRASARSEPVDVAETSFYKETAQKKLEDWNDDTIKKARVELLEKLRDPKKKMIGEKQVENIRKVVAESIAEDRPWQILLSQTIMSQIKAPLLQETLHLQPKLLRKLSGGALNLAMDEKKAGKEGAEQARMYVGLGKYGVPMNPDAWDGFQAERRKVIEALNQEGANPVIIAGDSHNAWAHNLVDEEGQRLGVEFDGPAVTCIGAFEDIYSRFKAKAGPLLNPFPLYLFTPWIEDSLKAANPDTLQYCNLWQRGFMLFHVTRGKFHTEYHFVSNVKKQKKFRHYCEATFEVHRNEKGNMHPAVRYLTFEGVIPKRAVQRASFFVQYTHDISLAMHKST</sequence>
<gene>
    <name evidence="7" type="ORF">APUTEX25_004411</name>
</gene>
<dbReference type="SUPFAM" id="SSF58038">
    <property type="entry name" value="SNARE fusion complex"/>
    <property type="match status" value="1"/>
</dbReference>
<dbReference type="AlphaFoldDB" id="A0A3M7L068"/>
<dbReference type="Gene3D" id="2.60.40.380">
    <property type="entry name" value="Purple acid phosphatase-like, N-terminal"/>
    <property type="match status" value="1"/>
</dbReference>
<dbReference type="CDD" id="cd07389">
    <property type="entry name" value="MPP_PhoD"/>
    <property type="match status" value="1"/>
</dbReference>
<dbReference type="InterPro" id="IPR032093">
    <property type="entry name" value="PhoD_N"/>
</dbReference>
<accession>A0A3M7L068</accession>
<dbReference type="Proteomes" id="UP000279271">
    <property type="component" value="Unassembled WGS sequence"/>
</dbReference>
<keyword evidence="3" id="KW-0472">Membrane</keyword>
<dbReference type="Pfam" id="PF09423">
    <property type="entry name" value="PhoD"/>
    <property type="match status" value="1"/>
</dbReference>
<evidence type="ECO:0000256" key="3">
    <source>
        <dbReference type="SAM" id="Phobius"/>
    </source>
</evidence>
<feature type="coiled-coil region" evidence="2">
    <location>
        <begin position="59"/>
        <end position="117"/>
    </location>
</feature>
<reference evidence="8" key="1">
    <citation type="journal article" date="2018" name="Algal Res.">
        <title>Characterization of plant carbon substrate utilization by Auxenochlorella protothecoides.</title>
        <authorList>
            <person name="Vogler B.W."/>
            <person name="Starkenburg S.R."/>
            <person name="Sudasinghe N."/>
            <person name="Schambach J.Y."/>
            <person name="Rollin J.A."/>
            <person name="Pattathil S."/>
            <person name="Barry A.N."/>
        </authorList>
    </citation>
    <scope>NUCLEOTIDE SEQUENCE [LARGE SCALE GENOMIC DNA]</scope>
    <source>
        <strain evidence="8">UTEX 25</strain>
    </source>
</reference>
<evidence type="ECO:0000313" key="7">
    <source>
        <dbReference type="EMBL" id="RMZ55987.1"/>
    </source>
</evidence>
<dbReference type="InterPro" id="IPR038607">
    <property type="entry name" value="PhoD-like_sf"/>
</dbReference>
<evidence type="ECO:0008006" key="9">
    <source>
        <dbReference type="Google" id="ProtNLM"/>
    </source>
</evidence>
<feature type="non-terminal residue" evidence="7">
    <location>
        <position position="1"/>
    </location>
</feature>
<proteinExistence type="inferred from homology"/>
<keyword evidence="3" id="KW-0812">Transmembrane</keyword>
<dbReference type="InterPro" id="IPR038407">
    <property type="entry name" value="v-SNARE_N_sf"/>
</dbReference>
<dbReference type="SUPFAM" id="SSF47661">
    <property type="entry name" value="t-snare proteins"/>
    <property type="match status" value="1"/>
</dbReference>
<dbReference type="InterPro" id="IPR052900">
    <property type="entry name" value="Phospholipid_Metab_Enz"/>
</dbReference>
<feature type="domain" description="Vesicle transport v-SNARE N-terminal" evidence="4">
    <location>
        <begin position="32"/>
        <end position="120"/>
    </location>
</feature>
<dbReference type="PANTHER" id="PTHR43606:SF2">
    <property type="entry name" value="ALKALINE PHOSPHATASE FAMILY PROTEIN (AFU_ORTHOLOGUE AFUA_5G03860)"/>
    <property type="match status" value="1"/>
</dbReference>
<evidence type="ECO:0000313" key="8">
    <source>
        <dbReference type="Proteomes" id="UP000279271"/>
    </source>
</evidence>
<feature type="domain" description="PhoD-like phosphatase metallophosphatase" evidence="5">
    <location>
        <begin position="388"/>
        <end position="817"/>
    </location>
</feature>
<evidence type="ECO:0000259" key="6">
    <source>
        <dbReference type="Pfam" id="PF16655"/>
    </source>
</evidence>
<dbReference type="EMBL" id="QOKY01000154">
    <property type="protein sequence ID" value="RMZ55987.1"/>
    <property type="molecule type" value="Genomic_DNA"/>
</dbReference>
<comment type="caution">
    <text evidence="7">The sequence shown here is derived from an EMBL/GenBank/DDBJ whole genome shotgun (WGS) entry which is preliminary data.</text>
</comment>
<organism evidence="7 8">
    <name type="scientific">Auxenochlorella protothecoides</name>
    <name type="common">Green microalga</name>
    <name type="synonym">Chlorella protothecoides</name>
    <dbReference type="NCBI Taxonomy" id="3075"/>
    <lineage>
        <taxon>Eukaryota</taxon>
        <taxon>Viridiplantae</taxon>
        <taxon>Chlorophyta</taxon>
        <taxon>core chlorophytes</taxon>
        <taxon>Trebouxiophyceae</taxon>
        <taxon>Chlorellales</taxon>
        <taxon>Chlorellaceae</taxon>
        <taxon>Auxenochlorella</taxon>
    </lineage>
</organism>
<dbReference type="Gene3D" id="1.20.5.110">
    <property type="match status" value="2"/>
</dbReference>
<name>A0A3M7L068_AUXPR</name>
<dbReference type="Gene3D" id="1.20.58.400">
    <property type="entry name" value="t-snare proteins"/>
    <property type="match status" value="1"/>
</dbReference>
<dbReference type="Gene3D" id="3.60.21.70">
    <property type="entry name" value="PhoD-like phosphatase"/>
    <property type="match status" value="1"/>
</dbReference>
<dbReference type="InterPro" id="IPR010989">
    <property type="entry name" value="SNARE"/>
</dbReference>
<dbReference type="PANTHER" id="PTHR43606">
    <property type="entry name" value="PHOSPHATASE, PUTATIVE (AFU_ORTHOLOGUE AFUA_6G08710)-RELATED"/>
    <property type="match status" value="1"/>
</dbReference>
<comment type="similarity">
    <text evidence="1">Belongs to the VTI1 family.</text>
</comment>
<feature type="transmembrane region" description="Helical" evidence="3">
    <location>
        <begin position="250"/>
        <end position="270"/>
    </location>
</feature>
<dbReference type="InterPro" id="IPR029052">
    <property type="entry name" value="Metallo-depent_PP-like"/>
</dbReference>
<dbReference type="Pfam" id="PF12352">
    <property type="entry name" value="V-SNARE_C"/>
    <property type="match status" value="2"/>
</dbReference>
<dbReference type="GO" id="GO:0016192">
    <property type="term" value="P:vesicle-mediated transport"/>
    <property type="evidence" value="ECO:0007669"/>
    <property type="project" value="InterPro"/>
</dbReference>
<evidence type="ECO:0000259" key="4">
    <source>
        <dbReference type="Pfam" id="PF05008"/>
    </source>
</evidence>
<dbReference type="InterPro" id="IPR007705">
    <property type="entry name" value="Vesicle_trsprt_v-SNARE_N"/>
</dbReference>
<feature type="domain" description="Phospholipase D N-terminal" evidence="6">
    <location>
        <begin position="287"/>
        <end position="377"/>
    </location>
</feature>